<evidence type="ECO:0000259" key="6">
    <source>
        <dbReference type="PROSITE" id="PS51918"/>
    </source>
</evidence>
<keyword evidence="9" id="KW-1185">Reference proteome</keyword>
<dbReference type="Proteomes" id="UP000307706">
    <property type="component" value="Unassembled WGS sequence"/>
</dbReference>
<dbReference type="PANTHER" id="PTHR11228">
    <property type="entry name" value="RADICAL SAM DOMAIN PROTEIN"/>
    <property type="match status" value="1"/>
</dbReference>
<dbReference type="InterPro" id="IPR007197">
    <property type="entry name" value="rSAM"/>
</dbReference>
<proteinExistence type="predicted"/>
<name>A0A5S3XQN0_9GAMM</name>
<keyword evidence="2" id="KW-0949">S-adenosyl-L-methionine</keyword>
<dbReference type="InterPro" id="IPR013785">
    <property type="entry name" value="Aldolase_TIM"/>
</dbReference>
<dbReference type="EMBL" id="PNCL01000037">
    <property type="protein sequence ID" value="TMP59899.1"/>
    <property type="molecule type" value="Genomic_DNA"/>
</dbReference>
<reference evidence="8" key="3">
    <citation type="submission" date="2019-09" db="EMBL/GenBank/DDBJ databases">
        <title>Co-occurence of chitin degradation, pigmentation and bioactivity in marine Pseudoalteromonas.</title>
        <authorList>
            <person name="Sonnenschein E.C."/>
            <person name="Bech P.K."/>
        </authorList>
    </citation>
    <scope>NUCLEOTIDE SEQUENCE</scope>
    <source>
        <strain evidence="8">S2231</strain>
        <strain evidence="7">S2233</strain>
    </source>
</reference>
<evidence type="ECO:0000313" key="7">
    <source>
        <dbReference type="EMBL" id="TMP40623.1"/>
    </source>
</evidence>
<keyword evidence="5" id="KW-0411">Iron-sulfur</keyword>
<dbReference type="SUPFAM" id="SSF102114">
    <property type="entry name" value="Radical SAM enzymes"/>
    <property type="match status" value="1"/>
</dbReference>
<comment type="cofactor">
    <cofactor evidence="1">
        <name>[4Fe-4S] cluster</name>
        <dbReference type="ChEBI" id="CHEBI:49883"/>
    </cofactor>
</comment>
<dbReference type="GO" id="GO:0003824">
    <property type="term" value="F:catalytic activity"/>
    <property type="evidence" value="ECO:0007669"/>
    <property type="project" value="InterPro"/>
</dbReference>
<comment type="caution">
    <text evidence="8">The sequence shown here is derived from an EMBL/GenBank/DDBJ whole genome shotgun (WGS) entry which is preliminary data.</text>
</comment>
<evidence type="ECO:0000313" key="9">
    <source>
        <dbReference type="Proteomes" id="UP000305730"/>
    </source>
</evidence>
<accession>A0A5S3XQN0</accession>
<dbReference type="SFLD" id="SFLDS00029">
    <property type="entry name" value="Radical_SAM"/>
    <property type="match status" value="1"/>
</dbReference>
<dbReference type="EMBL" id="PNCK01000072">
    <property type="protein sequence ID" value="TMP40623.1"/>
    <property type="molecule type" value="Genomic_DNA"/>
</dbReference>
<dbReference type="PROSITE" id="PS51918">
    <property type="entry name" value="RADICAL_SAM"/>
    <property type="match status" value="1"/>
</dbReference>
<keyword evidence="4" id="KW-0408">Iron</keyword>
<reference evidence="8 10" key="1">
    <citation type="submission" date="2017-12" db="EMBL/GenBank/DDBJ databases">
        <authorList>
            <person name="Paulsen S."/>
            <person name="Gram L.K."/>
        </authorList>
    </citation>
    <scope>NUCLEOTIDE SEQUENCE [LARGE SCALE GENOMIC DNA]</scope>
    <source>
        <strain evidence="8 10">S2231</strain>
        <strain evidence="7">S2233</strain>
    </source>
</reference>
<evidence type="ECO:0000256" key="2">
    <source>
        <dbReference type="ARBA" id="ARBA00022691"/>
    </source>
</evidence>
<evidence type="ECO:0000313" key="10">
    <source>
        <dbReference type="Proteomes" id="UP000307706"/>
    </source>
</evidence>
<dbReference type="SFLD" id="SFLDG01067">
    <property type="entry name" value="SPASM/twitch_domain_containing"/>
    <property type="match status" value="1"/>
</dbReference>
<dbReference type="InterPro" id="IPR050377">
    <property type="entry name" value="Radical_SAM_PqqE_MftC-like"/>
</dbReference>
<dbReference type="AlphaFoldDB" id="A0A5S3XQN0"/>
<evidence type="ECO:0000256" key="3">
    <source>
        <dbReference type="ARBA" id="ARBA00022723"/>
    </source>
</evidence>
<dbReference type="GO" id="GO:0046872">
    <property type="term" value="F:metal ion binding"/>
    <property type="evidence" value="ECO:0007669"/>
    <property type="project" value="UniProtKB-KW"/>
</dbReference>
<feature type="domain" description="Radical SAM core" evidence="6">
    <location>
        <begin position="53"/>
        <end position="269"/>
    </location>
</feature>
<dbReference type="GO" id="GO:0051536">
    <property type="term" value="F:iron-sulfur cluster binding"/>
    <property type="evidence" value="ECO:0007669"/>
    <property type="project" value="UniProtKB-KW"/>
</dbReference>
<sequence length="391" mass="44625">MWTKKATHLETADLPQGHLNFIERNPSFIKHHRASSERVANALSRYAESEVVEEQNICKLVVKMTSSCNLRCEQCFQWREGGFHNGLDPTAIPYDESGNLFDFIDRNKCDIILTGGEPTLHPDFPKFFRRLAEAGCFIYICTNGLLIKRYFELFSEFSDQLAFLISIDGPGEIHDSIRGKGTFRKTIQGIEMLAKGKKEEGKGWLIGVENTLMAKNLDQSIELLQICEKHGVDWMIFNHLWVVDLFARSEYHKFCEDYDVVPNSYTGFDMGDFSPEYIEKVIATLSALREYPAQIPVLFGPDYSDDELRKYYRGKMPARENYLKMGVKLDVDIGGKLVMTKQFPDLVFGSVLDDTLEDLMASDAYQRAAKSMREGSLRVLNACPDAHNFLV</sequence>
<evidence type="ECO:0000256" key="5">
    <source>
        <dbReference type="ARBA" id="ARBA00023014"/>
    </source>
</evidence>
<keyword evidence="3" id="KW-0479">Metal-binding</keyword>
<dbReference type="InterPro" id="IPR058240">
    <property type="entry name" value="rSAM_sf"/>
</dbReference>
<reference evidence="9 10" key="2">
    <citation type="submission" date="2019-06" db="EMBL/GenBank/DDBJ databases">
        <title>Co-occurence of chitin degradation, pigmentation and bioactivity in marine Pseudoalteromonas.</title>
        <authorList>
            <person name="Sonnenschein E.C."/>
            <person name="Bech P.K."/>
        </authorList>
    </citation>
    <scope>NUCLEOTIDE SEQUENCE [LARGE SCALE GENOMIC DNA]</scope>
    <source>
        <strain evidence="10">S2231</strain>
        <strain evidence="9">S2233</strain>
    </source>
</reference>
<evidence type="ECO:0000256" key="4">
    <source>
        <dbReference type="ARBA" id="ARBA00023004"/>
    </source>
</evidence>
<dbReference type="Gene3D" id="3.20.20.70">
    <property type="entry name" value="Aldolase class I"/>
    <property type="match status" value="1"/>
</dbReference>
<dbReference type="OrthoDB" id="9792276at2"/>
<dbReference type="PANTHER" id="PTHR11228:SF7">
    <property type="entry name" value="PQQA PEPTIDE CYCLASE"/>
    <property type="match status" value="1"/>
</dbReference>
<protein>
    <submittedName>
        <fullName evidence="8">Radical SAM protein</fullName>
    </submittedName>
</protein>
<dbReference type="Proteomes" id="UP000305730">
    <property type="component" value="Unassembled WGS sequence"/>
</dbReference>
<evidence type="ECO:0000313" key="8">
    <source>
        <dbReference type="EMBL" id="TMP59899.1"/>
    </source>
</evidence>
<dbReference type="Pfam" id="PF04055">
    <property type="entry name" value="Radical_SAM"/>
    <property type="match status" value="1"/>
</dbReference>
<organism evidence="8 10">
    <name type="scientific">Pseudoalteromonas citrea</name>
    <dbReference type="NCBI Taxonomy" id="43655"/>
    <lineage>
        <taxon>Bacteria</taxon>
        <taxon>Pseudomonadati</taxon>
        <taxon>Pseudomonadota</taxon>
        <taxon>Gammaproteobacteria</taxon>
        <taxon>Alteromonadales</taxon>
        <taxon>Pseudoalteromonadaceae</taxon>
        <taxon>Pseudoalteromonas</taxon>
    </lineage>
</organism>
<dbReference type="RefSeq" id="WP_119862646.1">
    <property type="nucleotide sequence ID" value="NZ_PNCK01000072.1"/>
</dbReference>
<evidence type="ECO:0000256" key="1">
    <source>
        <dbReference type="ARBA" id="ARBA00001966"/>
    </source>
</evidence>
<dbReference type="CDD" id="cd01335">
    <property type="entry name" value="Radical_SAM"/>
    <property type="match status" value="1"/>
</dbReference>
<gene>
    <name evidence="8" type="ORF">CWB96_08120</name>
    <name evidence="7" type="ORF">CWB97_17730</name>
</gene>